<dbReference type="InterPro" id="IPR005111">
    <property type="entry name" value="MoeA_C_domain_IV"/>
</dbReference>
<protein>
    <recommendedName>
        <fullName evidence="6">Molybdopterin molybdenumtransferase</fullName>
        <ecNumber evidence="6">2.10.1.1</ecNumber>
    </recommendedName>
</protein>
<evidence type="ECO:0000256" key="6">
    <source>
        <dbReference type="RuleBase" id="RU365090"/>
    </source>
</evidence>
<comment type="similarity">
    <text evidence="3 6">Belongs to the MoeA family.</text>
</comment>
<keyword evidence="6" id="KW-0460">Magnesium</keyword>
<keyword evidence="6" id="KW-0479">Metal-binding</keyword>
<evidence type="ECO:0000256" key="1">
    <source>
        <dbReference type="ARBA" id="ARBA00002901"/>
    </source>
</evidence>
<evidence type="ECO:0000313" key="8">
    <source>
        <dbReference type="EMBL" id="CAI8919253.1"/>
    </source>
</evidence>
<dbReference type="Pfam" id="PF03453">
    <property type="entry name" value="MoeA_N"/>
    <property type="match status" value="1"/>
</dbReference>
<evidence type="ECO:0000256" key="3">
    <source>
        <dbReference type="ARBA" id="ARBA00010763"/>
    </source>
</evidence>
<dbReference type="SUPFAM" id="SSF63882">
    <property type="entry name" value="MoeA N-terminal region -like"/>
    <property type="match status" value="1"/>
</dbReference>
<dbReference type="SUPFAM" id="SSF63867">
    <property type="entry name" value="MoeA C-terminal domain-like"/>
    <property type="match status" value="1"/>
</dbReference>
<comment type="catalytic activity">
    <reaction evidence="5">
        <text>adenylyl-molybdopterin + molybdate = Mo-molybdopterin + AMP + H(+)</text>
        <dbReference type="Rhea" id="RHEA:35047"/>
        <dbReference type="ChEBI" id="CHEBI:15378"/>
        <dbReference type="ChEBI" id="CHEBI:36264"/>
        <dbReference type="ChEBI" id="CHEBI:62727"/>
        <dbReference type="ChEBI" id="CHEBI:71302"/>
        <dbReference type="ChEBI" id="CHEBI:456215"/>
        <dbReference type="EC" id="2.10.1.1"/>
    </reaction>
</comment>
<dbReference type="RefSeq" id="WP_026609341.1">
    <property type="nucleotide sequence ID" value="NZ_OX458333.1"/>
</dbReference>
<accession>A0ABM9I680</accession>
<dbReference type="PROSITE" id="PS01079">
    <property type="entry name" value="MOCF_BIOSYNTHESIS_2"/>
    <property type="match status" value="1"/>
</dbReference>
<dbReference type="Gene3D" id="2.170.190.11">
    <property type="entry name" value="Molybdopterin biosynthesis moea protein, domain 3"/>
    <property type="match status" value="1"/>
</dbReference>
<gene>
    <name evidence="8" type="primary">moeA</name>
    <name evidence="8" type="ORF">MSZNOR_3807</name>
</gene>
<evidence type="ECO:0000259" key="7">
    <source>
        <dbReference type="SMART" id="SM00852"/>
    </source>
</evidence>
<name>A0ABM9I680_9GAMM</name>
<dbReference type="EC" id="2.10.1.1" evidence="6"/>
<dbReference type="PANTHER" id="PTHR10192">
    <property type="entry name" value="MOLYBDOPTERIN BIOSYNTHESIS PROTEIN"/>
    <property type="match status" value="1"/>
</dbReference>
<dbReference type="Pfam" id="PF03454">
    <property type="entry name" value="MoeA_C"/>
    <property type="match status" value="1"/>
</dbReference>
<evidence type="ECO:0000256" key="2">
    <source>
        <dbReference type="ARBA" id="ARBA00005046"/>
    </source>
</evidence>
<dbReference type="InterPro" id="IPR036425">
    <property type="entry name" value="MoaB/Mog-like_dom_sf"/>
</dbReference>
<dbReference type="CDD" id="cd00887">
    <property type="entry name" value="MoeA"/>
    <property type="match status" value="1"/>
</dbReference>
<dbReference type="InterPro" id="IPR038987">
    <property type="entry name" value="MoeA-like"/>
</dbReference>
<keyword evidence="4 6" id="KW-0501">Molybdenum cofactor biosynthesis</keyword>
<dbReference type="Gene3D" id="3.40.980.10">
    <property type="entry name" value="MoaB/Mog-like domain"/>
    <property type="match status" value="1"/>
</dbReference>
<dbReference type="Gene3D" id="2.40.340.10">
    <property type="entry name" value="MoeA, C-terminal, domain IV"/>
    <property type="match status" value="1"/>
</dbReference>
<organism evidence="8 9">
    <name type="scientific">Methylocaldum szegediense</name>
    <dbReference type="NCBI Taxonomy" id="73780"/>
    <lineage>
        <taxon>Bacteria</taxon>
        <taxon>Pseudomonadati</taxon>
        <taxon>Pseudomonadota</taxon>
        <taxon>Gammaproteobacteria</taxon>
        <taxon>Methylococcales</taxon>
        <taxon>Methylococcaceae</taxon>
        <taxon>Methylocaldum</taxon>
    </lineage>
</organism>
<evidence type="ECO:0000256" key="5">
    <source>
        <dbReference type="ARBA" id="ARBA00047317"/>
    </source>
</evidence>
<dbReference type="InterPro" id="IPR036688">
    <property type="entry name" value="MoeA_C_domain_IV_sf"/>
</dbReference>
<dbReference type="EMBL" id="OX458333">
    <property type="protein sequence ID" value="CAI8919253.1"/>
    <property type="molecule type" value="Genomic_DNA"/>
</dbReference>
<dbReference type="SUPFAM" id="SSF53218">
    <property type="entry name" value="Molybdenum cofactor biosynthesis proteins"/>
    <property type="match status" value="1"/>
</dbReference>
<keyword evidence="6" id="KW-0500">Molybdenum</keyword>
<comment type="cofactor">
    <cofactor evidence="6">
        <name>Mg(2+)</name>
        <dbReference type="ChEBI" id="CHEBI:18420"/>
    </cofactor>
</comment>
<dbReference type="InterPro" id="IPR036135">
    <property type="entry name" value="MoeA_linker/N_sf"/>
</dbReference>
<keyword evidence="9" id="KW-1185">Reference proteome</keyword>
<proteinExistence type="inferred from homology"/>
<feature type="domain" description="MoaB/Mog" evidence="7">
    <location>
        <begin position="195"/>
        <end position="332"/>
    </location>
</feature>
<comment type="function">
    <text evidence="1 6">Catalyzes the insertion of molybdate into adenylated molybdopterin with the concomitant release of AMP.</text>
</comment>
<dbReference type="Pfam" id="PF00994">
    <property type="entry name" value="MoCF_biosynth"/>
    <property type="match status" value="1"/>
</dbReference>
<dbReference type="PANTHER" id="PTHR10192:SF5">
    <property type="entry name" value="GEPHYRIN"/>
    <property type="match status" value="1"/>
</dbReference>
<dbReference type="InterPro" id="IPR005110">
    <property type="entry name" value="MoeA_linker/N"/>
</dbReference>
<evidence type="ECO:0000313" key="9">
    <source>
        <dbReference type="Proteomes" id="UP001162030"/>
    </source>
</evidence>
<reference evidence="8 9" key="1">
    <citation type="submission" date="2023-03" db="EMBL/GenBank/DDBJ databases">
        <authorList>
            <person name="Pearce D."/>
        </authorList>
    </citation>
    <scope>NUCLEOTIDE SEQUENCE [LARGE SCALE GENOMIC DNA]</scope>
    <source>
        <strain evidence="8">Msz</strain>
    </source>
</reference>
<dbReference type="NCBIfam" id="NF045515">
    <property type="entry name" value="Glp_gephyrin"/>
    <property type="match status" value="1"/>
</dbReference>
<dbReference type="NCBIfam" id="TIGR00177">
    <property type="entry name" value="molyb_syn"/>
    <property type="match status" value="1"/>
</dbReference>
<comment type="pathway">
    <text evidence="2 6">Cofactor biosynthesis; molybdopterin biosynthesis.</text>
</comment>
<sequence length="422" mass="44794">MTTIIQPSCSDNEEPGALHVDDALAHMLSAVSPVKGYEQVALLEAVSRVLHEPVVSPIDVPSHTNSAVDGYALRGEDLPGPGDVARFQVVGTALAGTPFVGELLSGQAVRIMTGASMPNGADTVLMQEHVDFDGERISVTGGRHRVGDNVRLAGEDIKQGETILKPGRRLTPPDIGLIASMGIGEVKVKRRPRVALLSTGSELHSLGKALGGGGVYDSNRYTLHAALKRLSVKVMDQGTVPDDPELLTEAFMRAAAAADVVISTGGVSVGEADFVKEILSSIGTVGFWKIAMKPGRPLAFGSIGGTTFVGLPGNPVAAIVSFYRFVLPLLEKKMGVQEYSVMPMLKAKCVERLAKKPGRTEYQRGILERTETGDWEVRTTGSQSSGILRSMSLANVLIALEHDRADVEPGDLVDVLPLAYLM</sequence>
<dbReference type="Gene3D" id="3.90.105.10">
    <property type="entry name" value="Molybdopterin biosynthesis moea protein, domain 2"/>
    <property type="match status" value="1"/>
</dbReference>
<dbReference type="InterPro" id="IPR008284">
    <property type="entry name" value="MoCF_biosynth_CS"/>
</dbReference>
<evidence type="ECO:0000256" key="4">
    <source>
        <dbReference type="ARBA" id="ARBA00023150"/>
    </source>
</evidence>
<dbReference type="Proteomes" id="UP001162030">
    <property type="component" value="Chromosome"/>
</dbReference>
<keyword evidence="6 8" id="KW-0808">Transferase</keyword>
<dbReference type="SMART" id="SM00852">
    <property type="entry name" value="MoCF_biosynth"/>
    <property type="match status" value="1"/>
</dbReference>
<dbReference type="InterPro" id="IPR001453">
    <property type="entry name" value="MoaB/Mog_dom"/>
</dbReference>
<dbReference type="GO" id="GO:0061599">
    <property type="term" value="F:molybdopterin molybdotransferase activity"/>
    <property type="evidence" value="ECO:0007669"/>
    <property type="project" value="UniProtKB-EC"/>
</dbReference>